<comment type="caution">
    <text evidence="2">The sequence shown here is derived from an EMBL/GenBank/DDBJ whole genome shotgun (WGS) entry which is preliminary data.</text>
</comment>
<proteinExistence type="predicted"/>
<dbReference type="EMBL" id="JNGW01000022">
    <property type="protein sequence ID" value="KDR53295.1"/>
    <property type="molecule type" value="Genomic_DNA"/>
</dbReference>
<dbReference type="Pfam" id="PF09471">
    <property type="entry name" value="Peptidase_M64"/>
    <property type="match status" value="1"/>
</dbReference>
<dbReference type="GO" id="GO:0008237">
    <property type="term" value="F:metallopeptidase activity"/>
    <property type="evidence" value="ECO:0007669"/>
    <property type="project" value="InterPro"/>
</dbReference>
<dbReference type="PROSITE" id="PS51257">
    <property type="entry name" value="PROKAR_LIPOPROTEIN"/>
    <property type="match status" value="1"/>
</dbReference>
<evidence type="ECO:0000313" key="2">
    <source>
        <dbReference type="EMBL" id="KDR53295.1"/>
    </source>
</evidence>
<dbReference type="RefSeq" id="WP_018967874.1">
    <property type="nucleotide sequence ID" value="NZ_KB899218.1"/>
</dbReference>
<sequence length="339" mass="37774">MHFKYKHLTILLLSVFALTFTACNESGDDTEETTLVKQNDDIVALDGKVITLQTATQGKGYNIILMGDGFTVDMIKNGTYEEVMKKSAEHLFALEPMKSLRPYFNVYFVQKVSLSSDLSGSTALASAIKNGKVCGFINDDNLDYKTMVYASAVPSFKEENSVISVVMNTSKSGGITFWHDWNSTLACAYTTLYGGIDGAYFRHTIIHETAGHAIGKLDDEYDLQNLDLDNAGRERFAYGHTLGWLMNVSTTNDATQAPWAQFLADSRYANQGLGFFEGGGARYATGVWRPTENSIMRTTDIDHIEFNAPSRRAIYNKVMEVAMGRTPTYEEFVAFDQKR</sequence>
<dbReference type="eggNOG" id="COG4886">
    <property type="taxonomic scope" value="Bacteria"/>
</dbReference>
<evidence type="ECO:0008006" key="4">
    <source>
        <dbReference type="Google" id="ProtNLM"/>
    </source>
</evidence>
<feature type="signal peptide" evidence="1">
    <location>
        <begin position="1"/>
        <end position="22"/>
    </location>
</feature>
<dbReference type="HOGENOM" id="CLU_751506_0_0_10"/>
<evidence type="ECO:0000256" key="1">
    <source>
        <dbReference type="SAM" id="SignalP"/>
    </source>
</evidence>
<dbReference type="AlphaFoldDB" id="A0A069QKG6"/>
<organism evidence="2 3">
    <name type="scientific">Hoylesella loescheii DSM 19665 = JCM 12249 = ATCC 15930</name>
    <dbReference type="NCBI Taxonomy" id="1122985"/>
    <lineage>
        <taxon>Bacteria</taxon>
        <taxon>Pseudomonadati</taxon>
        <taxon>Bacteroidota</taxon>
        <taxon>Bacteroidia</taxon>
        <taxon>Bacteroidales</taxon>
        <taxon>Prevotellaceae</taxon>
        <taxon>Hoylesella</taxon>
    </lineage>
</organism>
<keyword evidence="3" id="KW-1185">Reference proteome</keyword>
<dbReference type="InterPro" id="IPR019026">
    <property type="entry name" value="Peptidase_M64_IgA"/>
</dbReference>
<feature type="chain" id="PRO_5001668639" description="IgA Peptidase M64" evidence="1">
    <location>
        <begin position="23"/>
        <end position="339"/>
    </location>
</feature>
<name>A0A069QKG6_HOYLO</name>
<reference evidence="2 3" key="1">
    <citation type="submission" date="2013-08" db="EMBL/GenBank/DDBJ databases">
        <authorList>
            <person name="Weinstock G."/>
            <person name="Sodergren E."/>
            <person name="Wylie T."/>
            <person name="Fulton L."/>
            <person name="Fulton R."/>
            <person name="Fronick C."/>
            <person name="O'Laughlin M."/>
            <person name="Godfrey J."/>
            <person name="Miner T."/>
            <person name="Herter B."/>
            <person name="Appelbaum E."/>
            <person name="Cordes M."/>
            <person name="Lek S."/>
            <person name="Wollam A."/>
            <person name="Pepin K.H."/>
            <person name="Palsikar V.B."/>
            <person name="Mitreva M."/>
            <person name="Wilson R.K."/>
        </authorList>
    </citation>
    <scope>NUCLEOTIDE SEQUENCE [LARGE SCALE GENOMIC DNA]</scope>
    <source>
        <strain evidence="2 3">ATCC 15930</strain>
    </source>
</reference>
<accession>A0A069QKG6</accession>
<evidence type="ECO:0000313" key="3">
    <source>
        <dbReference type="Proteomes" id="UP000027442"/>
    </source>
</evidence>
<dbReference type="Gene3D" id="3.40.390.10">
    <property type="entry name" value="Collagenase (Catalytic Domain)"/>
    <property type="match status" value="1"/>
</dbReference>
<keyword evidence="1" id="KW-0732">Signal</keyword>
<protein>
    <recommendedName>
        <fullName evidence="4">IgA Peptidase M64</fullName>
    </recommendedName>
</protein>
<dbReference type="PATRIC" id="fig|1122985.7.peg.687"/>
<dbReference type="InterPro" id="IPR024079">
    <property type="entry name" value="MetalloPept_cat_dom_sf"/>
</dbReference>
<gene>
    <name evidence="2" type="ORF">HMPREF1991_00659</name>
</gene>
<dbReference type="Proteomes" id="UP000027442">
    <property type="component" value="Unassembled WGS sequence"/>
</dbReference>